<accession>A0A3P8ICK8</accession>
<proteinExistence type="predicted"/>
<reference evidence="1 2" key="1">
    <citation type="submission" date="2018-11" db="EMBL/GenBank/DDBJ databases">
        <authorList>
            <consortium name="Pathogen Informatics"/>
        </authorList>
    </citation>
    <scope>NUCLEOTIDE SEQUENCE [LARGE SCALE GENOMIC DNA]</scope>
    <source>
        <strain>Denwood</strain>
        <strain evidence="2">Zambia</strain>
    </source>
</reference>
<evidence type="ECO:0000313" key="1">
    <source>
        <dbReference type="EMBL" id="VDP55389.1"/>
    </source>
</evidence>
<dbReference type="AlphaFoldDB" id="A0A3P8ICK8"/>
<protein>
    <submittedName>
        <fullName evidence="1">Uncharacterized protein</fullName>
    </submittedName>
</protein>
<sequence>MMSTPGLELSTVCYKLQRRAFRHIWDLSAGCTCISEFMSTLRLELSIVCFKHHRVIYLATES</sequence>
<name>A0A3P8ICK8_9TREM</name>
<keyword evidence="2" id="KW-1185">Reference proteome</keyword>
<organism evidence="1 2">
    <name type="scientific">Schistosoma mattheei</name>
    <dbReference type="NCBI Taxonomy" id="31246"/>
    <lineage>
        <taxon>Eukaryota</taxon>
        <taxon>Metazoa</taxon>
        <taxon>Spiralia</taxon>
        <taxon>Lophotrochozoa</taxon>
        <taxon>Platyhelminthes</taxon>
        <taxon>Trematoda</taxon>
        <taxon>Digenea</taxon>
        <taxon>Strigeidida</taxon>
        <taxon>Schistosomatoidea</taxon>
        <taxon>Schistosomatidae</taxon>
        <taxon>Schistosoma</taxon>
    </lineage>
</organism>
<evidence type="ECO:0000313" key="2">
    <source>
        <dbReference type="Proteomes" id="UP000269396"/>
    </source>
</evidence>
<dbReference type="Proteomes" id="UP000269396">
    <property type="component" value="Unassembled WGS sequence"/>
</dbReference>
<gene>
    <name evidence="1" type="ORF">SMTD_LOCUS10643</name>
</gene>
<dbReference type="EMBL" id="UZAL01030759">
    <property type="protein sequence ID" value="VDP55389.1"/>
    <property type="molecule type" value="Genomic_DNA"/>
</dbReference>